<accession>A0A2G2V978</accession>
<evidence type="ECO:0000313" key="1">
    <source>
        <dbReference type="EMBL" id="PHT29527.1"/>
    </source>
</evidence>
<protein>
    <submittedName>
        <fullName evidence="1">Uncharacterized protein</fullName>
    </submittedName>
</protein>
<reference evidence="2" key="2">
    <citation type="journal article" date="2017" name="J. Anim. Genet.">
        <title>Multiple reference genome sequences of hot pepper reveal the massive evolution of plant disease resistance genes by retroduplication.</title>
        <authorList>
            <person name="Kim S."/>
            <person name="Park J."/>
            <person name="Yeom S.-I."/>
            <person name="Kim Y.-M."/>
            <person name="Seo E."/>
            <person name="Kim K.-T."/>
            <person name="Kim M.-S."/>
            <person name="Lee J.M."/>
            <person name="Cheong K."/>
            <person name="Shin H.-S."/>
            <person name="Kim S.-B."/>
            <person name="Han K."/>
            <person name="Lee J."/>
            <person name="Park M."/>
            <person name="Lee H.-A."/>
            <person name="Lee H.-Y."/>
            <person name="Lee Y."/>
            <person name="Oh S."/>
            <person name="Lee J.H."/>
            <person name="Choi E."/>
            <person name="Choi E."/>
            <person name="Lee S.E."/>
            <person name="Jeon J."/>
            <person name="Kim H."/>
            <person name="Choi G."/>
            <person name="Song H."/>
            <person name="Lee J."/>
            <person name="Lee S.-C."/>
            <person name="Kwon J.-K."/>
            <person name="Lee H.-Y."/>
            <person name="Koo N."/>
            <person name="Hong Y."/>
            <person name="Kim R.W."/>
            <person name="Kang W.-H."/>
            <person name="Huh J.H."/>
            <person name="Kang B.-C."/>
            <person name="Yang T.-J."/>
            <person name="Lee Y.-H."/>
            <person name="Bennetzen J.L."/>
            <person name="Choi D."/>
        </authorList>
    </citation>
    <scope>NUCLEOTIDE SEQUENCE [LARGE SCALE GENOMIC DNA]</scope>
    <source>
        <strain evidence="2">cv. PBC81</strain>
    </source>
</reference>
<organism evidence="1 2">
    <name type="scientific">Capsicum baccatum</name>
    <name type="common">Peruvian pepper</name>
    <dbReference type="NCBI Taxonomy" id="33114"/>
    <lineage>
        <taxon>Eukaryota</taxon>
        <taxon>Viridiplantae</taxon>
        <taxon>Streptophyta</taxon>
        <taxon>Embryophyta</taxon>
        <taxon>Tracheophyta</taxon>
        <taxon>Spermatophyta</taxon>
        <taxon>Magnoliopsida</taxon>
        <taxon>eudicotyledons</taxon>
        <taxon>Gunneridae</taxon>
        <taxon>Pentapetalae</taxon>
        <taxon>asterids</taxon>
        <taxon>lamiids</taxon>
        <taxon>Solanales</taxon>
        <taxon>Solanaceae</taxon>
        <taxon>Solanoideae</taxon>
        <taxon>Capsiceae</taxon>
        <taxon>Capsicum</taxon>
    </lineage>
</organism>
<evidence type="ECO:0000313" key="2">
    <source>
        <dbReference type="Proteomes" id="UP000224567"/>
    </source>
</evidence>
<comment type="caution">
    <text evidence="1">The sequence shown here is derived from an EMBL/GenBank/DDBJ whole genome shotgun (WGS) entry which is preliminary data.</text>
</comment>
<dbReference type="EMBL" id="MLFT02000101">
    <property type="protein sequence ID" value="PHT29527.1"/>
    <property type="molecule type" value="Genomic_DNA"/>
</dbReference>
<gene>
    <name evidence="1" type="ORF">CQW23_30877</name>
</gene>
<proteinExistence type="predicted"/>
<keyword evidence="2" id="KW-1185">Reference proteome</keyword>
<dbReference type="OrthoDB" id="644067at2759"/>
<reference evidence="1 2" key="1">
    <citation type="journal article" date="2017" name="Genome Biol.">
        <title>New reference genome sequences of hot pepper reveal the massive evolution of plant disease-resistance genes by retroduplication.</title>
        <authorList>
            <person name="Kim S."/>
            <person name="Park J."/>
            <person name="Yeom S.I."/>
            <person name="Kim Y.M."/>
            <person name="Seo E."/>
            <person name="Kim K.T."/>
            <person name="Kim M.S."/>
            <person name="Lee J.M."/>
            <person name="Cheong K."/>
            <person name="Shin H.S."/>
            <person name="Kim S.B."/>
            <person name="Han K."/>
            <person name="Lee J."/>
            <person name="Park M."/>
            <person name="Lee H.A."/>
            <person name="Lee H.Y."/>
            <person name="Lee Y."/>
            <person name="Oh S."/>
            <person name="Lee J.H."/>
            <person name="Choi E."/>
            <person name="Choi E."/>
            <person name="Lee S.E."/>
            <person name="Jeon J."/>
            <person name="Kim H."/>
            <person name="Choi G."/>
            <person name="Song H."/>
            <person name="Lee J."/>
            <person name="Lee S.C."/>
            <person name="Kwon J.K."/>
            <person name="Lee H.Y."/>
            <person name="Koo N."/>
            <person name="Hong Y."/>
            <person name="Kim R.W."/>
            <person name="Kang W.H."/>
            <person name="Huh J.H."/>
            <person name="Kang B.C."/>
            <person name="Yang T.J."/>
            <person name="Lee Y.H."/>
            <person name="Bennetzen J.L."/>
            <person name="Choi D."/>
        </authorList>
    </citation>
    <scope>NUCLEOTIDE SEQUENCE [LARGE SCALE GENOMIC DNA]</scope>
    <source>
        <strain evidence="2">cv. PBC81</strain>
    </source>
</reference>
<dbReference type="STRING" id="33114.A0A2G2V978"/>
<dbReference type="AlphaFoldDB" id="A0A2G2V978"/>
<name>A0A2G2V978_CAPBA</name>
<dbReference type="Proteomes" id="UP000224567">
    <property type="component" value="Unassembled WGS sequence"/>
</dbReference>
<sequence length="138" mass="14540">MNMDGILKSICSDSDPFASYPTTIFTVTAAAVVNPVIVAVGGGGGNVGPSKTVDEVWREIVAGVGSREMEMTLEHSALTYGMEMFGLKVGKTVDSACVAGDMTEAEVSTQGSIKEQAVLASQPSSQEDYRHLTKHQLI</sequence>